<dbReference type="Pfam" id="PF00097">
    <property type="entry name" value="zf-C3HC4"/>
    <property type="match status" value="1"/>
</dbReference>
<dbReference type="InterPro" id="IPR013083">
    <property type="entry name" value="Znf_RING/FYVE/PHD"/>
</dbReference>
<comment type="caution">
    <text evidence="8">The sequence shown here is derived from an EMBL/GenBank/DDBJ whole genome shotgun (WGS) entry which is preliminary data.</text>
</comment>
<keyword evidence="3" id="KW-0862">Zinc</keyword>
<dbReference type="PROSITE" id="PS50089">
    <property type="entry name" value="ZF_RING_2"/>
    <property type="match status" value="1"/>
</dbReference>
<evidence type="ECO:0000256" key="3">
    <source>
        <dbReference type="ARBA" id="ARBA00022833"/>
    </source>
</evidence>
<protein>
    <submittedName>
        <fullName evidence="8">Uncharacterized protein</fullName>
    </submittedName>
</protein>
<evidence type="ECO:0000259" key="6">
    <source>
        <dbReference type="PROSITE" id="PS50089"/>
    </source>
</evidence>
<evidence type="ECO:0000256" key="5">
    <source>
        <dbReference type="SAM" id="Coils"/>
    </source>
</evidence>
<dbReference type="PANTHER" id="PTHR14063">
    <property type="entry name" value="PROTEIN LIN-7 HOMOLOG"/>
    <property type="match status" value="1"/>
</dbReference>
<dbReference type="EMBL" id="CAXKWB010115806">
    <property type="protein sequence ID" value="CAL4235806.1"/>
    <property type="molecule type" value="Genomic_DNA"/>
</dbReference>
<evidence type="ECO:0000313" key="9">
    <source>
        <dbReference type="Proteomes" id="UP001497623"/>
    </source>
</evidence>
<keyword evidence="2 4" id="KW-0863">Zinc-finger</keyword>
<dbReference type="Gene3D" id="2.30.42.10">
    <property type="match status" value="1"/>
</dbReference>
<keyword evidence="1" id="KW-0479">Metal-binding</keyword>
<dbReference type="InterPro" id="IPR001478">
    <property type="entry name" value="PDZ"/>
</dbReference>
<accession>A0AAV2SUH8</accession>
<keyword evidence="5" id="KW-0175">Coiled coil</keyword>
<dbReference type="SUPFAM" id="SSF50156">
    <property type="entry name" value="PDZ domain-like"/>
    <property type="match status" value="1"/>
</dbReference>
<feature type="non-terminal residue" evidence="8">
    <location>
        <position position="328"/>
    </location>
</feature>
<evidence type="ECO:0000313" key="8">
    <source>
        <dbReference type="EMBL" id="CAL4235806.1"/>
    </source>
</evidence>
<dbReference type="SMART" id="SM00184">
    <property type="entry name" value="RING"/>
    <property type="match status" value="1"/>
</dbReference>
<dbReference type="AlphaFoldDB" id="A0AAV2SUH8"/>
<dbReference type="InterPro" id="IPR051109">
    <property type="entry name" value="MAM_complex_regulator"/>
</dbReference>
<feature type="coiled-coil region" evidence="5">
    <location>
        <begin position="132"/>
        <end position="180"/>
    </location>
</feature>
<evidence type="ECO:0000256" key="2">
    <source>
        <dbReference type="ARBA" id="ARBA00022771"/>
    </source>
</evidence>
<dbReference type="Pfam" id="PF00595">
    <property type="entry name" value="PDZ"/>
    <property type="match status" value="1"/>
</dbReference>
<sequence>MDILECSICYDGLNDSTRRPRCLPWGHTICTLCIDKSIEKGDRTCPSCRQPHNVTAAGKLPINFYLEEMFQKLTVKTSENRRVSDGNDVKANKEKIMSESRNFIYSFESTVLELQNELRMKENLLVTHTDQLAQKLAEVECLKKDIQEVNEAKEGIEGNITELEEKIRFLEISVQNIRTSKSNTDIQTMYEDVKKKLKISGLSHDDAKTNVITNESQPSEDDFQIRTLRLLKAEGGLGFTILGGSEFNLPICITRINPGTAAHSHGGFKPGDCIITVNGEIMEGKTQTAATELLRSTTGEVTLEVKHTPGMLEQARKKYRDLGYSMEF</sequence>
<feature type="domain" description="RING-type" evidence="6">
    <location>
        <begin position="6"/>
        <end position="49"/>
    </location>
</feature>
<dbReference type="InterPro" id="IPR001841">
    <property type="entry name" value="Znf_RING"/>
</dbReference>
<dbReference type="Gene3D" id="3.30.40.10">
    <property type="entry name" value="Zinc/RING finger domain, C3HC4 (zinc finger)"/>
    <property type="match status" value="1"/>
</dbReference>
<organism evidence="8 9">
    <name type="scientific">Meganyctiphanes norvegica</name>
    <name type="common">Northern krill</name>
    <name type="synonym">Thysanopoda norvegica</name>
    <dbReference type="NCBI Taxonomy" id="48144"/>
    <lineage>
        <taxon>Eukaryota</taxon>
        <taxon>Metazoa</taxon>
        <taxon>Ecdysozoa</taxon>
        <taxon>Arthropoda</taxon>
        <taxon>Crustacea</taxon>
        <taxon>Multicrustacea</taxon>
        <taxon>Malacostraca</taxon>
        <taxon>Eumalacostraca</taxon>
        <taxon>Eucarida</taxon>
        <taxon>Euphausiacea</taxon>
        <taxon>Euphausiidae</taxon>
        <taxon>Meganyctiphanes</taxon>
    </lineage>
</organism>
<dbReference type="InterPro" id="IPR036034">
    <property type="entry name" value="PDZ_sf"/>
</dbReference>
<evidence type="ECO:0000256" key="4">
    <source>
        <dbReference type="PROSITE-ProRule" id="PRU00175"/>
    </source>
</evidence>
<dbReference type="PROSITE" id="PS50106">
    <property type="entry name" value="PDZ"/>
    <property type="match status" value="1"/>
</dbReference>
<proteinExistence type="predicted"/>
<keyword evidence="9" id="KW-1185">Reference proteome</keyword>
<dbReference type="SMART" id="SM00228">
    <property type="entry name" value="PDZ"/>
    <property type="match status" value="1"/>
</dbReference>
<reference evidence="8 9" key="1">
    <citation type="submission" date="2024-05" db="EMBL/GenBank/DDBJ databases">
        <authorList>
            <person name="Wallberg A."/>
        </authorList>
    </citation>
    <scope>NUCLEOTIDE SEQUENCE [LARGE SCALE GENOMIC DNA]</scope>
</reference>
<dbReference type="InterPro" id="IPR018957">
    <property type="entry name" value="Znf_C3HC4_RING-type"/>
</dbReference>
<name>A0AAV2SUH8_MEGNR</name>
<evidence type="ECO:0000256" key="1">
    <source>
        <dbReference type="ARBA" id="ARBA00022723"/>
    </source>
</evidence>
<dbReference type="SUPFAM" id="SSF57850">
    <property type="entry name" value="RING/U-box"/>
    <property type="match status" value="1"/>
</dbReference>
<feature type="domain" description="PDZ" evidence="7">
    <location>
        <begin position="227"/>
        <end position="309"/>
    </location>
</feature>
<gene>
    <name evidence="8" type="ORF">MNOR_LOCUS40114</name>
</gene>
<evidence type="ECO:0000259" key="7">
    <source>
        <dbReference type="PROSITE" id="PS50106"/>
    </source>
</evidence>
<dbReference type="GO" id="GO:0008270">
    <property type="term" value="F:zinc ion binding"/>
    <property type="evidence" value="ECO:0007669"/>
    <property type="project" value="UniProtKB-KW"/>
</dbReference>
<dbReference type="Proteomes" id="UP001497623">
    <property type="component" value="Unassembled WGS sequence"/>
</dbReference>